<feature type="region of interest" description="Disordered" evidence="2">
    <location>
        <begin position="54"/>
        <end position="83"/>
    </location>
</feature>
<feature type="region of interest" description="Disordered" evidence="2">
    <location>
        <begin position="289"/>
        <end position="322"/>
    </location>
</feature>
<evidence type="ECO:0000256" key="2">
    <source>
        <dbReference type="SAM" id="MobiDB-lite"/>
    </source>
</evidence>
<accession>A0A6G1IUI9</accession>
<dbReference type="InterPro" id="IPR036864">
    <property type="entry name" value="Zn2-C6_fun-type_DNA-bd_sf"/>
</dbReference>
<dbReference type="PANTHER" id="PTHR47784">
    <property type="entry name" value="STEROL UPTAKE CONTROL PROTEIN 2"/>
    <property type="match status" value="1"/>
</dbReference>
<name>A0A6G1IUI9_9PLEO</name>
<evidence type="ECO:0000259" key="3">
    <source>
        <dbReference type="PROSITE" id="PS50048"/>
    </source>
</evidence>
<dbReference type="OrthoDB" id="3546279at2759"/>
<feature type="region of interest" description="Disordered" evidence="2">
    <location>
        <begin position="1"/>
        <end position="20"/>
    </location>
</feature>
<dbReference type="PANTHER" id="PTHR47784:SF5">
    <property type="entry name" value="STEROL UPTAKE CONTROL PROTEIN 2"/>
    <property type="match status" value="1"/>
</dbReference>
<dbReference type="PROSITE" id="PS00463">
    <property type="entry name" value="ZN2_CY6_FUNGAL_1"/>
    <property type="match status" value="1"/>
</dbReference>
<gene>
    <name evidence="4" type="ORF">K458DRAFT_420698</name>
</gene>
<evidence type="ECO:0000313" key="5">
    <source>
        <dbReference type="Proteomes" id="UP000799291"/>
    </source>
</evidence>
<dbReference type="EMBL" id="MU005591">
    <property type="protein sequence ID" value="KAF2681539.1"/>
    <property type="molecule type" value="Genomic_DNA"/>
</dbReference>
<dbReference type="GO" id="GO:0008270">
    <property type="term" value="F:zinc ion binding"/>
    <property type="evidence" value="ECO:0007669"/>
    <property type="project" value="InterPro"/>
</dbReference>
<dbReference type="Proteomes" id="UP000799291">
    <property type="component" value="Unassembled WGS sequence"/>
</dbReference>
<dbReference type="GO" id="GO:0001228">
    <property type="term" value="F:DNA-binding transcription activator activity, RNA polymerase II-specific"/>
    <property type="evidence" value="ECO:0007669"/>
    <property type="project" value="TreeGrafter"/>
</dbReference>
<keyword evidence="5" id="KW-1185">Reference proteome</keyword>
<dbReference type="InterPro" id="IPR021858">
    <property type="entry name" value="Fun_TF"/>
</dbReference>
<reference evidence="4" key="1">
    <citation type="journal article" date="2020" name="Stud. Mycol.">
        <title>101 Dothideomycetes genomes: a test case for predicting lifestyles and emergence of pathogens.</title>
        <authorList>
            <person name="Haridas S."/>
            <person name="Albert R."/>
            <person name="Binder M."/>
            <person name="Bloem J."/>
            <person name="Labutti K."/>
            <person name="Salamov A."/>
            <person name="Andreopoulos B."/>
            <person name="Baker S."/>
            <person name="Barry K."/>
            <person name="Bills G."/>
            <person name="Bluhm B."/>
            <person name="Cannon C."/>
            <person name="Castanera R."/>
            <person name="Culley D."/>
            <person name="Daum C."/>
            <person name="Ezra D."/>
            <person name="Gonzalez J."/>
            <person name="Henrissat B."/>
            <person name="Kuo A."/>
            <person name="Liang C."/>
            <person name="Lipzen A."/>
            <person name="Lutzoni F."/>
            <person name="Magnuson J."/>
            <person name="Mondo S."/>
            <person name="Nolan M."/>
            <person name="Ohm R."/>
            <person name="Pangilinan J."/>
            <person name="Park H.-J."/>
            <person name="Ramirez L."/>
            <person name="Alfaro M."/>
            <person name="Sun H."/>
            <person name="Tritt A."/>
            <person name="Yoshinaga Y."/>
            <person name="Zwiers L.-H."/>
            <person name="Turgeon B."/>
            <person name="Goodwin S."/>
            <person name="Spatafora J."/>
            <person name="Crous P."/>
            <person name="Grigoriev I."/>
        </authorList>
    </citation>
    <scope>NUCLEOTIDE SEQUENCE</scope>
    <source>
        <strain evidence="4">CBS 122367</strain>
    </source>
</reference>
<feature type="domain" description="Zn(2)-C6 fungal-type" evidence="3">
    <location>
        <begin position="20"/>
        <end position="50"/>
    </location>
</feature>
<dbReference type="SMART" id="SM00066">
    <property type="entry name" value="GAL4"/>
    <property type="match status" value="1"/>
</dbReference>
<dbReference type="InterPro" id="IPR001138">
    <property type="entry name" value="Zn2Cys6_DnaBD"/>
</dbReference>
<dbReference type="PROSITE" id="PS50048">
    <property type="entry name" value="ZN2_CY6_FUNGAL_2"/>
    <property type="match status" value="1"/>
</dbReference>
<dbReference type="CDD" id="cd00067">
    <property type="entry name" value="GAL4"/>
    <property type="match status" value="1"/>
</dbReference>
<dbReference type="SUPFAM" id="SSF57701">
    <property type="entry name" value="Zn2/Cys6 DNA-binding domain"/>
    <property type="match status" value="1"/>
</dbReference>
<dbReference type="AlphaFoldDB" id="A0A6G1IUI9"/>
<dbReference type="Pfam" id="PF11951">
    <property type="entry name" value="Fungal_trans_2"/>
    <property type="match status" value="1"/>
</dbReference>
<protein>
    <recommendedName>
        <fullName evidence="3">Zn(2)-C6 fungal-type domain-containing protein</fullName>
    </recommendedName>
</protein>
<dbReference type="Gene3D" id="4.10.240.10">
    <property type="entry name" value="Zn(2)-C6 fungal-type DNA-binding domain"/>
    <property type="match status" value="1"/>
</dbReference>
<dbReference type="InterPro" id="IPR053157">
    <property type="entry name" value="Sterol_Uptake_Regulator"/>
</dbReference>
<organism evidence="4 5">
    <name type="scientific">Lentithecium fluviatile CBS 122367</name>
    <dbReference type="NCBI Taxonomy" id="1168545"/>
    <lineage>
        <taxon>Eukaryota</taxon>
        <taxon>Fungi</taxon>
        <taxon>Dikarya</taxon>
        <taxon>Ascomycota</taxon>
        <taxon>Pezizomycotina</taxon>
        <taxon>Dothideomycetes</taxon>
        <taxon>Pleosporomycetidae</taxon>
        <taxon>Pleosporales</taxon>
        <taxon>Massarineae</taxon>
        <taxon>Lentitheciaceae</taxon>
        <taxon>Lentithecium</taxon>
    </lineage>
</organism>
<evidence type="ECO:0000313" key="4">
    <source>
        <dbReference type="EMBL" id="KAF2681539.1"/>
    </source>
</evidence>
<evidence type="ECO:0000256" key="1">
    <source>
        <dbReference type="ARBA" id="ARBA00023242"/>
    </source>
</evidence>
<feature type="compositionally biased region" description="Low complexity" evidence="2">
    <location>
        <begin position="54"/>
        <end position="74"/>
    </location>
</feature>
<dbReference type="Pfam" id="PF00172">
    <property type="entry name" value="Zn_clus"/>
    <property type="match status" value="1"/>
</dbReference>
<keyword evidence="1" id="KW-0539">Nucleus</keyword>
<sequence length="516" mass="57371">MMRRSAGFVRKRPHKKSRGGCLTCKKKKVKCDEASPACSYCALRKIPCTYPQLSSSDSQSPSDGTTSTSSSPQDKLVISPRSSPLSPTWLIPAFNTSAGQLTNVEISFLHHYRNSVWKTLSFREDNLVHGINRDLVPKLAISKDYLLYAILSISAAHRDAVDPSPQNKTLALQYRTKALSTYTNALSNITWENYETLLVTSMYMMGMVPPPEFPCTEDACLKWISALFSMMQGLRLLASLKWARGIERLAVYPLFRRELRKLPPPPVLSMPPDERLWACAGFPGEDYLHPNPPTTYQSDEGESVAEDAASPSLSPQSKSAGVDVSTLPFRPQELMNAGTSPHSPAAWKKPVGWQIPSPAFLPPALMALLKTLVDPPPSAGPIDLDSPILLPVLHALSPIFLSLYYYHLNPDLYVRIIVLPTFLTPQFLALLAAREPRALVIVGWWFAFVRLVPDLWWLEPSVGRVLQAVSNEVMRCNDKVLLDAMEGAYRVHWEEGPVREEQWSFGEAVDLGTEGG</sequence>
<proteinExistence type="predicted"/>